<dbReference type="Pfam" id="PF02441">
    <property type="entry name" value="Flavoprotein"/>
    <property type="match status" value="1"/>
</dbReference>
<keyword evidence="6" id="KW-1185">Reference proteome</keyword>
<dbReference type="GO" id="GO:0015937">
    <property type="term" value="P:coenzyme A biosynthetic process"/>
    <property type="evidence" value="ECO:0007669"/>
    <property type="project" value="InterPro"/>
</dbReference>
<dbReference type="PANTHER" id="PTHR14359">
    <property type="entry name" value="HOMO-OLIGOMERIC FLAVIN CONTAINING CYS DECARBOXYLASE FAMILY"/>
    <property type="match status" value="1"/>
</dbReference>
<evidence type="ECO:0000256" key="2">
    <source>
        <dbReference type="ARBA" id="ARBA00023239"/>
    </source>
</evidence>
<proteinExistence type="inferred from homology"/>
<dbReference type="Gene3D" id="3.40.50.1950">
    <property type="entry name" value="Flavin prenyltransferase-like"/>
    <property type="match status" value="1"/>
</dbReference>
<dbReference type="SUPFAM" id="SSF52507">
    <property type="entry name" value="Homo-oligomeric flavin-containing Cys decarboxylases, HFCD"/>
    <property type="match status" value="1"/>
</dbReference>
<feature type="domain" description="DNA/pantothenate metabolism flavoprotein C-terminal" evidence="4">
    <location>
        <begin position="189"/>
        <end position="312"/>
    </location>
</feature>
<feature type="non-terminal residue" evidence="5">
    <location>
        <position position="312"/>
    </location>
</feature>
<dbReference type="InterPro" id="IPR035929">
    <property type="entry name" value="CoaB-like_sf"/>
</dbReference>
<sequence length="312" mass="32834">MTASVLKGKTIVLGITGGIAAYKAAALCSKLVQAGANVHVIMTESAVKFITPLTLQTLSRHDVHTDTFDERDAAAVSHIDLADRADLVVIAPATANILAKMAHGLADDMLSTTLLATTAPVLAAPAMNVHMYAHPAVADNIRLLGERGVRFVEPGTGQLACGYVGKGRLAEPDEIVRAVEACFKERGNLTGRRVLVTAGGTIERIDAVRYITNDSSGKMGIAVAEAARDLGAEVTLVATKSVGALPEGVHAVRVESAADMLGAVMDRFDESDIIVKAAAVADYRPIVRHDAKLKKTGDRLVIELEKTADILQ</sequence>
<evidence type="ECO:0000313" key="6">
    <source>
        <dbReference type="Proteomes" id="UP000053750"/>
    </source>
</evidence>
<dbReference type="NCBIfam" id="TIGR00521">
    <property type="entry name" value="coaBC_dfp"/>
    <property type="match status" value="1"/>
</dbReference>
<reference evidence="5 6" key="1">
    <citation type="submission" date="2014-02" db="EMBL/GenBank/DDBJ databases">
        <title>Genome sequence of Paenibacillus darwinianus reveals adaptive mechanisms for survival in Antarctic soils.</title>
        <authorList>
            <person name="Dsouza M."/>
            <person name="Taylor M.W."/>
            <person name="Turner S.J."/>
            <person name="Aislabie J."/>
        </authorList>
    </citation>
    <scope>NUCLEOTIDE SEQUENCE [LARGE SCALE GENOMIC DNA]</scope>
    <source>
        <strain evidence="5 6">CE1</strain>
    </source>
</reference>
<dbReference type="GO" id="GO:0004633">
    <property type="term" value="F:phosphopantothenoylcysteine decarboxylase activity"/>
    <property type="evidence" value="ECO:0007669"/>
    <property type="project" value="InterPro"/>
</dbReference>
<feature type="domain" description="Flavoprotein" evidence="3">
    <location>
        <begin position="9"/>
        <end position="179"/>
    </location>
</feature>
<dbReference type="Pfam" id="PF04127">
    <property type="entry name" value="DFP"/>
    <property type="match status" value="1"/>
</dbReference>
<dbReference type="Proteomes" id="UP000053750">
    <property type="component" value="Unassembled WGS sequence"/>
</dbReference>
<dbReference type="GO" id="GO:0004632">
    <property type="term" value="F:phosphopantothenate--cysteine ligase activity"/>
    <property type="evidence" value="ECO:0007669"/>
    <property type="project" value="InterPro"/>
</dbReference>
<dbReference type="InterPro" id="IPR036551">
    <property type="entry name" value="Flavin_trans-like"/>
</dbReference>
<evidence type="ECO:0000313" key="5">
    <source>
        <dbReference type="EMBL" id="EXX84560.1"/>
    </source>
</evidence>
<evidence type="ECO:0000256" key="1">
    <source>
        <dbReference type="ARBA" id="ARBA00022793"/>
    </source>
</evidence>
<accession>A0A9W5RYS2</accession>
<dbReference type="Gene3D" id="3.40.50.10300">
    <property type="entry name" value="CoaB-like"/>
    <property type="match status" value="1"/>
</dbReference>
<evidence type="ECO:0000259" key="3">
    <source>
        <dbReference type="Pfam" id="PF02441"/>
    </source>
</evidence>
<protein>
    <submittedName>
        <fullName evidence="5">Phosphopantothenoylcysteine decarboxylase</fullName>
    </submittedName>
</protein>
<dbReference type="GO" id="GO:0071513">
    <property type="term" value="C:phosphopantothenoylcysteine decarboxylase complex"/>
    <property type="evidence" value="ECO:0007669"/>
    <property type="project" value="TreeGrafter"/>
</dbReference>
<dbReference type="InterPro" id="IPR003382">
    <property type="entry name" value="Flavoprotein"/>
</dbReference>
<dbReference type="InterPro" id="IPR007085">
    <property type="entry name" value="DNA/pantothenate-metab_flavo_C"/>
</dbReference>
<dbReference type="RefSeq" id="WP_036715771.1">
    <property type="nucleotide sequence ID" value="NZ_KK082231.1"/>
</dbReference>
<dbReference type="HAMAP" id="MF_02225">
    <property type="entry name" value="CoaBC"/>
    <property type="match status" value="1"/>
</dbReference>
<dbReference type="EMBL" id="JFHU01000282">
    <property type="protein sequence ID" value="EXX84560.1"/>
    <property type="molecule type" value="Genomic_DNA"/>
</dbReference>
<name>A0A9W5RYS2_9BACL</name>
<dbReference type="OrthoDB" id="9802554at2"/>
<comment type="caution">
    <text evidence="5">The sequence shown here is derived from an EMBL/GenBank/DDBJ whole genome shotgun (WGS) entry which is preliminary data.</text>
</comment>
<dbReference type="InterPro" id="IPR005252">
    <property type="entry name" value="CoaBC"/>
</dbReference>
<keyword evidence="1" id="KW-0210">Decarboxylase</keyword>
<evidence type="ECO:0000259" key="4">
    <source>
        <dbReference type="Pfam" id="PF04127"/>
    </source>
</evidence>
<dbReference type="PANTHER" id="PTHR14359:SF6">
    <property type="entry name" value="PHOSPHOPANTOTHENOYLCYSTEINE DECARBOXYLASE"/>
    <property type="match status" value="1"/>
</dbReference>
<dbReference type="GO" id="GO:0015941">
    <property type="term" value="P:pantothenate catabolic process"/>
    <property type="evidence" value="ECO:0007669"/>
    <property type="project" value="InterPro"/>
</dbReference>
<keyword evidence="2" id="KW-0456">Lyase</keyword>
<dbReference type="AlphaFoldDB" id="A0A9W5RYS2"/>
<dbReference type="SUPFAM" id="SSF102645">
    <property type="entry name" value="CoaB-like"/>
    <property type="match status" value="1"/>
</dbReference>
<organism evidence="5 6">
    <name type="scientific">Paenibacillus darwinianus</name>
    <dbReference type="NCBI Taxonomy" id="1380763"/>
    <lineage>
        <taxon>Bacteria</taxon>
        <taxon>Bacillati</taxon>
        <taxon>Bacillota</taxon>
        <taxon>Bacilli</taxon>
        <taxon>Bacillales</taxon>
        <taxon>Paenibacillaceae</taxon>
        <taxon>Paenibacillus</taxon>
    </lineage>
</organism>
<gene>
    <name evidence="5" type="ORF">BG53_11055</name>
</gene>
<dbReference type="GO" id="GO:0010181">
    <property type="term" value="F:FMN binding"/>
    <property type="evidence" value="ECO:0007669"/>
    <property type="project" value="InterPro"/>
</dbReference>